<name>M1DSE2_SOLTU</name>
<dbReference type="PANTHER" id="PTHR33180">
    <property type="entry name" value="PHOTOSYSTEM II CP43 REACTION CENTER PROTEIN"/>
    <property type="match status" value="1"/>
</dbReference>
<organism evidence="2 3">
    <name type="scientific">Solanum tuberosum</name>
    <name type="common">Potato</name>
    <dbReference type="NCBI Taxonomy" id="4113"/>
    <lineage>
        <taxon>Eukaryota</taxon>
        <taxon>Viridiplantae</taxon>
        <taxon>Streptophyta</taxon>
        <taxon>Embryophyta</taxon>
        <taxon>Tracheophyta</taxon>
        <taxon>Spermatophyta</taxon>
        <taxon>Magnoliopsida</taxon>
        <taxon>eudicotyledons</taxon>
        <taxon>Gunneridae</taxon>
        <taxon>Pentapetalae</taxon>
        <taxon>asterids</taxon>
        <taxon>lamiids</taxon>
        <taxon>Solanales</taxon>
        <taxon>Solanaceae</taxon>
        <taxon>Solanoideae</taxon>
        <taxon>Solaneae</taxon>
        <taxon>Solanum</taxon>
    </lineage>
</organism>
<evidence type="ECO:0008006" key="4">
    <source>
        <dbReference type="Google" id="ProtNLM"/>
    </source>
</evidence>
<sequence>MSAIHRRTPAHHQPTISLETFQANPFSEPDLARQMPQGKRKTATFKLVDYVFVRAKRVKCDSDDINAVLECTKNIVDNYQSMIKTNSLEDMKSWLDPLISDDTPRIDATVSRMIERALTTAVAPFKESIDALVARIKVCERVEIPDMPVDSDVPPAIPGDEVRADEVGAAESEAEIDEEQLGPQEETIYEGLREIKEAIMRSVMQISLTDVSMEGSSGANVDVTPSIEAQDQSVTPSINAPTNGLTV</sequence>
<dbReference type="InParanoid" id="M1DSE2"/>
<accession>M1DSE2</accession>
<protein>
    <recommendedName>
        <fullName evidence="4">Polyprotein protein</fullName>
    </recommendedName>
</protein>
<evidence type="ECO:0000256" key="1">
    <source>
        <dbReference type="SAM" id="MobiDB-lite"/>
    </source>
</evidence>
<dbReference type="EnsemblPlants" id="PGSC0003DMT400093642">
    <property type="protein sequence ID" value="PGSC0003DMT400093642"/>
    <property type="gene ID" value="PGSC0003DMG400043213"/>
</dbReference>
<dbReference type="HOGENOM" id="CLU_1126137_0_0_1"/>
<feature type="compositionally biased region" description="Polar residues" evidence="1">
    <location>
        <begin position="227"/>
        <end position="247"/>
    </location>
</feature>
<dbReference type="Proteomes" id="UP000011115">
    <property type="component" value="Unassembled WGS sequence"/>
</dbReference>
<keyword evidence="3" id="KW-1185">Reference proteome</keyword>
<dbReference type="AlphaFoldDB" id="M1DSE2"/>
<dbReference type="PANTHER" id="PTHR33180:SF31">
    <property type="entry name" value="POLYPROTEIN PROTEIN"/>
    <property type="match status" value="1"/>
</dbReference>
<feature type="region of interest" description="Disordered" evidence="1">
    <location>
        <begin position="214"/>
        <end position="247"/>
    </location>
</feature>
<evidence type="ECO:0000313" key="2">
    <source>
        <dbReference type="EnsemblPlants" id="PGSC0003DMT400093642"/>
    </source>
</evidence>
<reference evidence="2" key="2">
    <citation type="submission" date="2015-06" db="UniProtKB">
        <authorList>
            <consortium name="EnsemblPlants"/>
        </authorList>
    </citation>
    <scope>IDENTIFICATION</scope>
    <source>
        <strain evidence="2">DM1-3 516 R44</strain>
    </source>
</reference>
<dbReference type="PaxDb" id="4113-PGSC0003DMT400093642"/>
<evidence type="ECO:0000313" key="3">
    <source>
        <dbReference type="Proteomes" id="UP000011115"/>
    </source>
</evidence>
<dbReference type="Gramene" id="PGSC0003DMT400093642">
    <property type="protein sequence ID" value="PGSC0003DMT400093642"/>
    <property type="gene ID" value="PGSC0003DMG400043213"/>
</dbReference>
<proteinExistence type="predicted"/>
<reference evidence="3" key="1">
    <citation type="journal article" date="2011" name="Nature">
        <title>Genome sequence and analysis of the tuber crop potato.</title>
        <authorList>
            <consortium name="The Potato Genome Sequencing Consortium"/>
        </authorList>
    </citation>
    <scope>NUCLEOTIDE SEQUENCE [LARGE SCALE GENOMIC DNA]</scope>
    <source>
        <strain evidence="3">cv. DM1-3 516 R44</strain>
    </source>
</reference>